<keyword evidence="3" id="KW-0804">Transcription</keyword>
<dbReference type="InterPro" id="IPR028082">
    <property type="entry name" value="Peripla_BP_I"/>
</dbReference>
<dbReference type="InterPro" id="IPR000843">
    <property type="entry name" value="HTH_LacI"/>
</dbReference>
<dbReference type="RefSeq" id="WP_353648626.1">
    <property type="nucleotide sequence ID" value="NZ_CP159218.1"/>
</dbReference>
<reference evidence="5" key="1">
    <citation type="submission" date="2024-05" db="EMBL/GenBank/DDBJ databases">
        <authorList>
            <person name="Cai S.Y."/>
            <person name="Jin L.M."/>
            <person name="Li H.R."/>
        </authorList>
    </citation>
    <scope>NUCLEOTIDE SEQUENCE</scope>
    <source>
        <strain evidence="5">A5-74</strain>
    </source>
</reference>
<dbReference type="Gene3D" id="3.40.50.2300">
    <property type="match status" value="2"/>
</dbReference>
<evidence type="ECO:0000259" key="4">
    <source>
        <dbReference type="PROSITE" id="PS50932"/>
    </source>
</evidence>
<feature type="domain" description="HTH lacI-type" evidence="4">
    <location>
        <begin position="20"/>
        <end position="74"/>
    </location>
</feature>
<proteinExistence type="predicted"/>
<dbReference type="InterPro" id="IPR010982">
    <property type="entry name" value="Lambda_DNA-bd_dom_sf"/>
</dbReference>
<dbReference type="SUPFAM" id="SSF53822">
    <property type="entry name" value="Periplasmic binding protein-like I"/>
    <property type="match status" value="1"/>
</dbReference>
<evidence type="ECO:0000256" key="3">
    <source>
        <dbReference type="ARBA" id="ARBA00023163"/>
    </source>
</evidence>
<dbReference type="CDD" id="cd01392">
    <property type="entry name" value="HTH_LacI"/>
    <property type="match status" value="1"/>
</dbReference>
<organism evidence="5">
    <name type="scientific">Nakamurella sp. A5-74</name>
    <dbReference type="NCBI Taxonomy" id="3158264"/>
    <lineage>
        <taxon>Bacteria</taxon>
        <taxon>Bacillati</taxon>
        <taxon>Actinomycetota</taxon>
        <taxon>Actinomycetes</taxon>
        <taxon>Nakamurellales</taxon>
        <taxon>Nakamurellaceae</taxon>
        <taxon>Nakamurella</taxon>
    </lineage>
</organism>
<dbReference type="Gene3D" id="1.10.260.40">
    <property type="entry name" value="lambda repressor-like DNA-binding domains"/>
    <property type="match status" value="1"/>
</dbReference>
<protein>
    <submittedName>
        <fullName evidence="5">LacI family DNA-binding transcriptional regulator</fullName>
    </submittedName>
</protein>
<dbReference type="EMBL" id="CP159218">
    <property type="protein sequence ID" value="XCG63011.1"/>
    <property type="molecule type" value="Genomic_DNA"/>
</dbReference>
<dbReference type="PANTHER" id="PTHR30146">
    <property type="entry name" value="LACI-RELATED TRANSCRIPTIONAL REPRESSOR"/>
    <property type="match status" value="1"/>
</dbReference>
<name>A0AAU8DMK7_9ACTN</name>
<evidence type="ECO:0000256" key="1">
    <source>
        <dbReference type="ARBA" id="ARBA00023015"/>
    </source>
</evidence>
<keyword evidence="2 5" id="KW-0238">DNA-binding</keyword>
<evidence type="ECO:0000313" key="5">
    <source>
        <dbReference type="EMBL" id="XCG63011.1"/>
    </source>
</evidence>
<dbReference type="Pfam" id="PF13377">
    <property type="entry name" value="Peripla_BP_3"/>
    <property type="match status" value="1"/>
</dbReference>
<evidence type="ECO:0000256" key="2">
    <source>
        <dbReference type="ARBA" id="ARBA00023125"/>
    </source>
</evidence>
<dbReference type="AlphaFoldDB" id="A0AAU8DMK7"/>
<dbReference type="InterPro" id="IPR046335">
    <property type="entry name" value="LacI/GalR-like_sensor"/>
</dbReference>
<dbReference type="PROSITE" id="PS50932">
    <property type="entry name" value="HTH_LACI_2"/>
    <property type="match status" value="1"/>
</dbReference>
<dbReference type="GO" id="GO:0000976">
    <property type="term" value="F:transcription cis-regulatory region binding"/>
    <property type="evidence" value="ECO:0007669"/>
    <property type="project" value="TreeGrafter"/>
</dbReference>
<sequence length="352" mass="36324">MADSASSRAAVARAATSRSVTIADVASRAGVSKGSVSFVFNDRPGIAPGTRERILTAARDLGYVPSRAARSLSNRRSDAVGLVLNRPHDVLRADPFFPPFIAGVESIISPAGSAIVLRFVRPDEEAEVYTTLAGTGQIDGAILTDLRRGDPRPALLDSLGLPFVSLNRPPSASSGPAVRLDDRPGVQAAVRALADLGHRRIGHVAGPAEFLHSGARQDAWEQALHDCGLTTGPVVAADFSAAGGAAATETLLDSAQPPTAIVYASDLMAMAGMATAQRRGLRVPGDLSVVGFDDTDLAAHLHPSLSSVRTDAFGWGAAVGTLLLYVVGGGSADDLDLPPAQFIPRGSLGPPH</sequence>
<dbReference type="GO" id="GO:0003700">
    <property type="term" value="F:DNA-binding transcription factor activity"/>
    <property type="evidence" value="ECO:0007669"/>
    <property type="project" value="TreeGrafter"/>
</dbReference>
<gene>
    <name evidence="5" type="ORF">ABLG96_17625</name>
</gene>
<keyword evidence="1" id="KW-0805">Transcription regulation</keyword>
<accession>A0AAU8DMK7</accession>
<dbReference type="SUPFAM" id="SSF47413">
    <property type="entry name" value="lambda repressor-like DNA-binding domains"/>
    <property type="match status" value="1"/>
</dbReference>
<dbReference type="CDD" id="cd06267">
    <property type="entry name" value="PBP1_LacI_sugar_binding-like"/>
    <property type="match status" value="1"/>
</dbReference>
<dbReference type="Pfam" id="PF00356">
    <property type="entry name" value="LacI"/>
    <property type="match status" value="1"/>
</dbReference>
<dbReference type="PANTHER" id="PTHR30146:SF155">
    <property type="entry name" value="ALANINE RACEMASE"/>
    <property type="match status" value="1"/>
</dbReference>
<dbReference type="SMART" id="SM00354">
    <property type="entry name" value="HTH_LACI"/>
    <property type="match status" value="1"/>
</dbReference>